<organism evidence="1 2">
    <name type="scientific">Schistosoma japonicum</name>
    <name type="common">Blood fluke</name>
    <dbReference type="NCBI Taxonomy" id="6182"/>
    <lineage>
        <taxon>Eukaryota</taxon>
        <taxon>Metazoa</taxon>
        <taxon>Spiralia</taxon>
        <taxon>Lophotrochozoa</taxon>
        <taxon>Platyhelminthes</taxon>
        <taxon>Trematoda</taxon>
        <taxon>Digenea</taxon>
        <taxon>Strigeidida</taxon>
        <taxon>Schistosomatoidea</taxon>
        <taxon>Schistosomatidae</taxon>
        <taxon>Schistosoma</taxon>
    </lineage>
</organism>
<name>A0A4Z2DRS8_SCHJA</name>
<dbReference type="EMBL" id="SKCS01000055">
    <property type="protein sequence ID" value="TNN19175.1"/>
    <property type="molecule type" value="Genomic_DNA"/>
</dbReference>
<sequence length="76" mass="9045">MGGIKFEVFNDVELSCWEDACFKACKHTTDMAGYREDMSYFRKIFRFVSCEWMLTLHTIQVNTRLKHHLSAKFQCL</sequence>
<keyword evidence="2" id="KW-1185">Reference proteome</keyword>
<dbReference type="Proteomes" id="UP000311919">
    <property type="component" value="Unassembled WGS sequence"/>
</dbReference>
<gene>
    <name evidence="1" type="ORF">EWB00_009393</name>
</gene>
<dbReference type="AlphaFoldDB" id="A0A4Z2DRS8"/>
<proteinExistence type="predicted"/>
<reference evidence="1 2" key="1">
    <citation type="submission" date="2019-03" db="EMBL/GenBank/DDBJ databases">
        <title>An improved genome assembly of the fluke Schistosoma japonicum.</title>
        <authorList>
            <person name="Hu W."/>
            <person name="Luo F."/>
            <person name="Yin M."/>
            <person name="Mo X."/>
            <person name="Sun C."/>
            <person name="Wu Q."/>
            <person name="Zhu B."/>
            <person name="Xiang M."/>
            <person name="Wang J."/>
            <person name="Wang Y."/>
            <person name="Zhang T."/>
            <person name="Xu B."/>
            <person name="Zheng H."/>
            <person name="Feng Z."/>
        </authorList>
    </citation>
    <scope>NUCLEOTIDE SEQUENCE [LARGE SCALE GENOMIC DNA]</scope>
    <source>
        <strain evidence="1">HuSjv2</strain>
        <tissue evidence="1">Worms</tissue>
    </source>
</reference>
<accession>A0A4Z2DRS8</accession>
<evidence type="ECO:0000313" key="1">
    <source>
        <dbReference type="EMBL" id="TNN19175.1"/>
    </source>
</evidence>
<comment type="caution">
    <text evidence="1">The sequence shown here is derived from an EMBL/GenBank/DDBJ whole genome shotgun (WGS) entry which is preliminary data.</text>
</comment>
<protein>
    <submittedName>
        <fullName evidence="1">Uncharacterized protein</fullName>
    </submittedName>
</protein>
<evidence type="ECO:0000313" key="2">
    <source>
        <dbReference type="Proteomes" id="UP000311919"/>
    </source>
</evidence>